<dbReference type="EMBL" id="JACIHP010000016">
    <property type="protein sequence ID" value="MBB4493500.1"/>
    <property type="molecule type" value="Genomic_DNA"/>
</dbReference>
<organism evidence="1 2">
    <name type="scientific">Agrobacterium radiobacter</name>
    <dbReference type="NCBI Taxonomy" id="362"/>
    <lineage>
        <taxon>Bacteria</taxon>
        <taxon>Pseudomonadati</taxon>
        <taxon>Pseudomonadota</taxon>
        <taxon>Alphaproteobacteria</taxon>
        <taxon>Hyphomicrobiales</taxon>
        <taxon>Rhizobiaceae</taxon>
        <taxon>Rhizobium/Agrobacterium group</taxon>
        <taxon>Agrobacterium</taxon>
        <taxon>Agrobacterium tumefaciens complex</taxon>
    </lineage>
</organism>
<evidence type="ECO:0000313" key="2">
    <source>
        <dbReference type="Proteomes" id="UP000534590"/>
    </source>
</evidence>
<name>A0ABR6JF43_AGRRD</name>
<evidence type="ECO:0000313" key="1">
    <source>
        <dbReference type="EMBL" id="MBB4493500.1"/>
    </source>
</evidence>
<comment type="caution">
    <text evidence="1">The sequence shown here is derived from an EMBL/GenBank/DDBJ whole genome shotgun (WGS) entry which is preliminary data.</text>
</comment>
<keyword evidence="2" id="KW-1185">Reference proteome</keyword>
<reference evidence="1 2" key="1">
    <citation type="submission" date="2020-08" db="EMBL/GenBank/DDBJ databases">
        <title>Genomic Encyclopedia of Type Strains, Phase IV (KMG-V): Genome sequencing to study the core and pangenomes of soil and plant-associated prokaryotes.</title>
        <authorList>
            <person name="Whitman W."/>
        </authorList>
    </citation>
    <scope>NUCLEOTIDE SEQUENCE [LARGE SCALE GENOMIC DNA]</scope>
    <source>
        <strain evidence="1 2">SEMIA 461</strain>
    </source>
</reference>
<dbReference type="Proteomes" id="UP000534590">
    <property type="component" value="Unassembled WGS sequence"/>
</dbReference>
<proteinExistence type="predicted"/>
<dbReference type="GeneID" id="97368035"/>
<dbReference type="RefSeq" id="WP_080865286.1">
    <property type="nucleotide sequence ID" value="NZ_JACIGS010000016.1"/>
</dbReference>
<sequence>MDWIIKPFEGAGPLSFDMSSEDAESRIGPNETFIIRPSGNRQEYRDLKFPVLTFDADNKLKELIFSKHGDPLILDDVSLFEMDPESVLKRLNEIAKELFKDDYSVYAPQIGLALVGFDNNEGDEKTVTLFKKGALDSRIPDAEPVSWI</sequence>
<gene>
    <name evidence="1" type="ORF">GGE40_005360</name>
</gene>
<accession>A0ABR6JF43</accession>
<protein>
    <submittedName>
        <fullName evidence="1">Uncharacterized protein</fullName>
    </submittedName>
</protein>